<keyword evidence="14" id="KW-1185">Reference proteome</keyword>
<sequence>MSLMFRLAGRRWGPQLLQLDSARVLSQARTVTIKCAPAVAPRDESHDERNMRLVRPQSPHLTIYKPQLTSMLSISHRATGMVLTGYTVLFSMAAVYLDCPLEHYIEQLRCAEIGFGSIYALKFLIAFPLTYHFWNGIRHLIWDTGKFLTIREVYATGWAMLAVAFATAAVVSGMSF</sequence>
<dbReference type="Pfam" id="PF01127">
    <property type="entry name" value="Sdh_cyt"/>
    <property type="match status" value="1"/>
</dbReference>
<comment type="pathway">
    <text evidence="2">Carbohydrate metabolism; tricarboxylic acid cycle.</text>
</comment>
<comment type="subcellular location">
    <subcellularLocation>
        <location evidence="1">Membrane</location>
        <topology evidence="1">Multi-pass membrane protein</topology>
    </subcellularLocation>
</comment>
<feature type="transmembrane region" description="Helical" evidence="9">
    <location>
        <begin position="155"/>
        <end position="174"/>
    </location>
</feature>
<dbReference type="KEGG" id="dpa:109541493"/>
<proteinExistence type="evidence at transcript level"/>
<keyword evidence="8 9" id="KW-0472">Membrane</keyword>
<organism evidence="10">
    <name type="scientific">Dendroctonus ponderosae</name>
    <name type="common">Mountain pine beetle</name>
    <dbReference type="NCBI Taxonomy" id="77166"/>
    <lineage>
        <taxon>Eukaryota</taxon>
        <taxon>Metazoa</taxon>
        <taxon>Ecdysozoa</taxon>
        <taxon>Arthropoda</taxon>
        <taxon>Hexapoda</taxon>
        <taxon>Insecta</taxon>
        <taxon>Pterygota</taxon>
        <taxon>Neoptera</taxon>
        <taxon>Endopterygota</taxon>
        <taxon>Coleoptera</taxon>
        <taxon>Polyphaga</taxon>
        <taxon>Cucujiformia</taxon>
        <taxon>Curculionidae</taxon>
        <taxon>Scolytinae</taxon>
        <taxon>Dendroctonus</taxon>
    </lineage>
</organism>
<evidence type="ECO:0000313" key="14">
    <source>
        <dbReference type="Proteomes" id="UP000019118"/>
    </source>
</evidence>
<dbReference type="NCBIfam" id="TIGR02970">
    <property type="entry name" value="succ_dehyd_cytB"/>
    <property type="match status" value="1"/>
</dbReference>
<evidence type="ECO:0000256" key="6">
    <source>
        <dbReference type="ARBA" id="ARBA00022989"/>
    </source>
</evidence>
<evidence type="ECO:0000256" key="1">
    <source>
        <dbReference type="ARBA" id="ARBA00004141"/>
    </source>
</evidence>
<name>J3JUT8_DENPD</name>
<dbReference type="SUPFAM" id="SSF81343">
    <property type="entry name" value="Fumarate reductase respiratory complex transmembrane subunits"/>
    <property type="match status" value="1"/>
</dbReference>
<dbReference type="PANTHER" id="PTHR10978:SF5">
    <property type="entry name" value="SUCCINATE DEHYDROGENASE CYTOCHROME B560 SUBUNIT, MITOCHONDRIAL"/>
    <property type="match status" value="1"/>
</dbReference>
<dbReference type="GO" id="GO:0005739">
    <property type="term" value="C:mitochondrion"/>
    <property type="evidence" value="ECO:0007669"/>
    <property type="project" value="GOC"/>
</dbReference>
<dbReference type="GO" id="GO:0009055">
    <property type="term" value="F:electron transfer activity"/>
    <property type="evidence" value="ECO:0007669"/>
    <property type="project" value="InterPro"/>
</dbReference>
<dbReference type="PANTHER" id="PTHR10978">
    <property type="entry name" value="SUCCINATE DEHYDROGENASE CYTOCHROME B560 SUBUNIT"/>
    <property type="match status" value="1"/>
</dbReference>
<evidence type="ECO:0000256" key="2">
    <source>
        <dbReference type="ARBA" id="ARBA00005163"/>
    </source>
</evidence>
<evidence type="ECO:0000256" key="4">
    <source>
        <dbReference type="ARBA" id="ARBA00022692"/>
    </source>
</evidence>
<dbReference type="OMA" id="GYTWALM"/>
<evidence type="ECO:0000256" key="3">
    <source>
        <dbReference type="ARBA" id="ARBA00022617"/>
    </source>
</evidence>
<dbReference type="GO" id="GO:0046872">
    <property type="term" value="F:metal ion binding"/>
    <property type="evidence" value="ECO:0007669"/>
    <property type="project" value="UniProtKB-KW"/>
</dbReference>
<evidence type="ECO:0000313" key="10">
    <source>
        <dbReference type="EMBL" id="AEE61965.1"/>
    </source>
</evidence>
<evidence type="ECO:0000313" key="12">
    <source>
        <dbReference type="EMBL" id="ERL89631.1"/>
    </source>
</evidence>
<evidence type="ECO:0000313" key="13">
    <source>
        <dbReference type="EnsemblMetazoa" id="XP_019765916.1"/>
    </source>
</evidence>
<keyword evidence="7" id="KW-0408">Iron</keyword>
<dbReference type="PROSITE" id="PS01001">
    <property type="entry name" value="SDH_CYT_2"/>
    <property type="match status" value="1"/>
</dbReference>
<keyword evidence="6 9" id="KW-1133">Transmembrane helix</keyword>
<dbReference type="GO" id="GO:0016020">
    <property type="term" value="C:membrane"/>
    <property type="evidence" value="ECO:0007669"/>
    <property type="project" value="UniProtKB-SubCell"/>
</dbReference>
<dbReference type="InterPro" id="IPR034804">
    <property type="entry name" value="SQR/QFR_C/D"/>
</dbReference>
<keyword evidence="4 9" id="KW-0812">Transmembrane</keyword>
<dbReference type="InterPro" id="IPR018495">
    <property type="entry name" value="Succ_DH_cyt_bsu_CS"/>
</dbReference>
<gene>
    <name evidence="12" type="ORF">D910_06996</name>
    <name evidence="11" type="ORF">YQE_09596</name>
</gene>
<evidence type="ECO:0000256" key="8">
    <source>
        <dbReference type="ARBA" id="ARBA00023136"/>
    </source>
</evidence>
<protein>
    <submittedName>
        <fullName evidence="10 13">Uncharacterized protein</fullName>
    </submittedName>
</protein>
<dbReference type="InterPro" id="IPR014314">
    <property type="entry name" value="Succ_DH_cytb556"/>
</dbReference>
<feature type="transmembrane region" description="Helical" evidence="9">
    <location>
        <begin position="78"/>
        <end position="97"/>
    </location>
</feature>
<accession>J3JUT8</accession>
<dbReference type="EMBL" id="KB741112">
    <property type="protein sequence ID" value="ENN73818.1"/>
    <property type="molecule type" value="Genomic_DNA"/>
</dbReference>
<dbReference type="STRING" id="77166.J3JUT8"/>
<dbReference type="EnsemblMetazoa" id="XM_019910357.1">
    <property type="protein sequence ID" value="XP_019765916.1"/>
    <property type="gene ID" value="LOC109541493"/>
</dbReference>
<dbReference type="Gene3D" id="1.20.1300.10">
    <property type="entry name" value="Fumarate reductase/succinate dehydrogenase, transmembrane subunit"/>
    <property type="match status" value="1"/>
</dbReference>
<dbReference type="HOGENOM" id="CLU_094691_1_1_1"/>
<reference evidence="14 15" key="2">
    <citation type="journal article" date="2013" name="Genome Biol.">
        <title>Draft genome of the mountain pine beetle, Dendroctonus ponderosae Hopkins, a major forest pest.</title>
        <authorList>
            <person name="Keeling C.I."/>
            <person name="Yuen M.M."/>
            <person name="Liao N.Y."/>
            <person name="Docking T.R."/>
            <person name="Chan S.K."/>
            <person name="Taylor G.A."/>
            <person name="Palmquist D.L."/>
            <person name="Jackman S.D."/>
            <person name="Nguyen A."/>
            <person name="Li M."/>
            <person name="Henderson H."/>
            <person name="Janes J.K."/>
            <person name="Zhao Y."/>
            <person name="Pandoh P."/>
            <person name="Moore R."/>
            <person name="Sperling F.A."/>
            <person name="Huber D.P."/>
            <person name="Birol I."/>
            <person name="Jones S.J."/>
            <person name="Bohlmann J."/>
        </authorList>
    </citation>
    <scope>NUCLEOTIDE SEQUENCE</scope>
</reference>
<dbReference type="CDD" id="cd03499">
    <property type="entry name" value="SQR_TypeC_SdhC"/>
    <property type="match status" value="1"/>
</dbReference>
<dbReference type="EMBL" id="KB632184">
    <property type="protein sequence ID" value="ERL89631.1"/>
    <property type="molecule type" value="Genomic_DNA"/>
</dbReference>
<evidence type="ECO:0000313" key="11">
    <source>
        <dbReference type="EMBL" id="ENN73818.1"/>
    </source>
</evidence>
<dbReference type="GO" id="GO:0006099">
    <property type="term" value="P:tricarboxylic acid cycle"/>
    <property type="evidence" value="ECO:0007669"/>
    <property type="project" value="InterPro"/>
</dbReference>
<feature type="transmembrane region" description="Helical" evidence="9">
    <location>
        <begin position="117"/>
        <end position="134"/>
    </location>
</feature>
<reference evidence="10" key="1">
    <citation type="journal article" date="2012" name="Insect Biochem. Mol. Biol.">
        <title>Transcriptome and full-length cDNA resources for the mountain pine beetle, Dendroctonus ponderosae Hopkins, a major insect pest of pine forests.</title>
        <authorList>
            <person name="Keeling C.I."/>
            <person name="Henderson H."/>
            <person name="Li M."/>
            <person name="Yuen M."/>
            <person name="Clark E.L."/>
            <person name="Fraser J.D."/>
            <person name="Huber D.P."/>
            <person name="Liao N.Y."/>
            <person name="Roderick Docking T."/>
            <person name="Birol I."/>
            <person name="Chan S.K."/>
            <person name="Taylor G.A."/>
            <person name="Palmquist D."/>
            <person name="Jones S.J."/>
            <person name="Bohlmann J."/>
        </authorList>
    </citation>
    <scope>NUCLEOTIDE SEQUENCE</scope>
    <source>
        <tissue evidence="10">Heads</tissue>
    </source>
</reference>
<dbReference type="GO" id="GO:0006121">
    <property type="term" value="P:mitochondrial electron transport, succinate to ubiquinone"/>
    <property type="evidence" value="ECO:0007669"/>
    <property type="project" value="TreeGrafter"/>
</dbReference>
<dbReference type="FunFam" id="1.20.1300.10:FF:000011">
    <property type="entry name" value="Succinate dehydrogenase cytochrome b560 subunit"/>
    <property type="match status" value="1"/>
</dbReference>
<evidence type="ECO:0000256" key="5">
    <source>
        <dbReference type="ARBA" id="ARBA00022723"/>
    </source>
</evidence>
<keyword evidence="3" id="KW-0349">Heme</keyword>
<evidence type="ECO:0000256" key="9">
    <source>
        <dbReference type="SAM" id="Phobius"/>
    </source>
</evidence>
<dbReference type="AlphaFoldDB" id="J3JUT8"/>
<keyword evidence="5" id="KW-0479">Metal-binding</keyword>
<evidence type="ECO:0000313" key="15">
    <source>
        <dbReference type="Proteomes" id="UP000030742"/>
    </source>
</evidence>
<dbReference type="Proteomes" id="UP000030742">
    <property type="component" value="Unassembled WGS sequence"/>
</dbReference>
<dbReference type="Proteomes" id="UP000019118">
    <property type="component" value="Unassembled WGS sequence"/>
</dbReference>
<dbReference type="InterPro" id="IPR000701">
    <property type="entry name" value="SuccDH_FuR_B_TM-su"/>
</dbReference>
<evidence type="ECO:0000256" key="7">
    <source>
        <dbReference type="ARBA" id="ARBA00023004"/>
    </source>
</evidence>
<dbReference type="EMBL" id="BT127003">
    <property type="protein sequence ID" value="AEE61965.1"/>
    <property type="molecule type" value="mRNA"/>
</dbReference>
<reference evidence="13" key="3">
    <citation type="submission" date="2024-08" db="UniProtKB">
        <authorList>
            <consortium name="EnsemblMetazoa"/>
        </authorList>
    </citation>
    <scope>IDENTIFICATION</scope>
</reference>
<dbReference type="OrthoDB" id="588261at2759"/>